<feature type="compositionally biased region" description="Polar residues" evidence="1">
    <location>
        <begin position="127"/>
        <end position="141"/>
    </location>
</feature>
<sequence length="364" mass="41418">MTEYDFSPEAYEHHMKKQRKIGRWVDDTNRAWPNLGDPFQPATPAAGLLVELPPDRAARKAERERTREQKKDREKDRDKSRHRDKDRDRDRDRHRDADRDRSRDRDRDRGRDEHYHSHRERDREPTYRSTSHGRSSTQSQARPAPARHHTVNVPPVPTAPPLRARRASYDHYNYAPTIAPPPPQQQPTWKPQVDLRPAVHIPTQNPNVYYTHATGPGPGPMPPIPMHPPEPKYLPRAPLPASMQVAPHSAPAAYGPGFVQPIPPTASFIGGPGYVLINSNSRPVIPPPSSPRPAKQPPLLKRLLTGLTGSKKGQKSPESEAQLQYKRGGSLDREMFIGMEDRPRSGLLRKSEREGAKVRRRKSQ</sequence>
<proteinExistence type="predicted"/>
<dbReference type="PANTHER" id="PTHR28034">
    <property type="entry name" value="SET1 COMPLEX COMPONENT SHG1"/>
    <property type="match status" value="1"/>
</dbReference>
<keyword evidence="3" id="KW-1185">Reference proteome</keyword>
<name>A0A9P7GJU4_9AGAR</name>
<dbReference type="Proteomes" id="UP000717328">
    <property type="component" value="Unassembled WGS sequence"/>
</dbReference>
<dbReference type="PANTHER" id="PTHR28034:SF1">
    <property type="entry name" value="NUCLEOMORPHIN"/>
    <property type="match status" value="1"/>
</dbReference>
<comment type="caution">
    <text evidence="2">The sequence shown here is derived from an EMBL/GenBank/DDBJ whole genome shotgun (WGS) entry which is preliminary data.</text>
</comment>
<feature type="compositionally biased region" description="Basic and acidic residues" evidence="1">
    <location>
        <begin position="329"/>
        <end position="357"/>
    </location>
</feature>
<gene>
    <name evidence="2" type="ORF">H0H81_006803</name>
</gene>
<feature type="region of interest" description="Disordered" evidence="1">
    <location>
        <begin position="277"/>
        <end position="364"/>
    </location>
</feature>
<protein>
    <submittedName>
        <fullName evidence="2">Uncharacterized protein</fullName>
    </submittedName>
</protein>
<dbReference type="OrthoDB" id="2976199at2759"/>
<evidence type="ECO:0000256" key="1">
    <source>
        <dbReference type="SAM" id="MobiDB-lite"/>
    </source>
</evidence>
<feature type="compositionally biased region" description="Pro residues" evidence="1">
    <location>
        <begin position="284"/>
        <end position="296"/>
    </location>
</feature>
<dbReference type="AlphaFoldDB" id="A0A9P7GJU4"/>
<evidence type="ECO:0000313" key="2">
    <source>
        <dbReference type="EMBL" id="KAG5651954.1"/>
    </source>
</evidence>
<organism evidence="2 3">
    <name type="scientific">Sphagnurus paluster</name>
    <dbReference type="NCBI Taxonomy" id="117069"/>
    <lineage>
        <taxon>Eukaryota</taxon>
        <taxon>Fungi</taxon>
        <taxon>Dikarya</taxon>
        <taxon>Basidiomycota</taxon>
        <taxon>Agaricomycotina</taxon>
        <taxon>Agaricomycetes</taxon>
        <taxon>Agaricomycetidae</taxon>
        <taxon>Agaricales</taxon>
        <taxon>Tricholomatineae</taxon>
        <taxon>Lyophyllaceae</taxon>
        <taxon>Sphagnurus</taxon>
    </lineage>
</organism>
<dbReference type="EMBL" id="JABCKI010000178">
    <property type="protein sequence ID" value="KAG5651954.1"/>
    <property type="molecule type" value="Genomic_DNA"/>
</dbReference>
<feature type="region of interest" description="Disordered" evidence="1">
    <location>
        <begin position="28"/>
        <end position="162"/>
    </location>
</feature>
<reference evidence="2" key="2">
    <citation type="submission" date="2021-10" db="EMBL/GenBank/DDBJ databases">
        <title>Phylogenomics reveals ancestral predisposition of the termite-cultivated fungus Termitomyces towards a domesticated lifestyle.</title>
        <authorList>
            <person name="Auxier B."/>
            <person name="Grum-Grzhimaylo A."/>
            <person name="Cardenas M.E."/>
            <person name="Lodge J.D."/>
            <person name="Laessoe T."/>
            <person name="Pedersen O."/>
            <person name="Smith M.E."/>
            <person name="Kuyper T.W."/>
            <person name="Franco-Molano E.A."/>
            <person name="Baroni T.J."/>
            <person name="Aanen D.K."/>
        </authorList>
    </citation>
    <scope>NUCLEOTIDE SEQUENCE</scope>
    <source>
        <strain evidence="2">D49</strain>
    </source>
</reference>
<reference evidence="2" key="1">
    <citation type="submission" date="2021-02" db="EMBL/GenBank/DDBJ databases">
        <authorList>
            <person name="Nieuwenhuis M."/>
            <person name="Van De Peppel L.J.J."/>
        </authorList>
    </citation>
    <scope>NUCLEOTIDE SEQUENCE</scope>
    <source>
        <strain evidence="2">D49</strain>
    </source>
</reference>
<feature type="compositionally biased region" description="Basic and acidic residues" evidence="1">
    <location>
        <begin position="53"/>
        <end position="126"/>
    </location>
</feature>
<evidence type="ECO:0000313" key="3">
    <source>
        <dbReference type="Proteomes" id="UP000717328"/>
    </source>
</evidence>
<accession>A0A9P7GJU4</accession>